<sequence>MKNYYFGGGIRRSFLTFGGVVPEIKKLDYEVPYVDPSRIYGVDSGGKVYQKNTSTEPQGLKNNHFLGSGDCDTNKFSENLTKIGSSKVESLPSNPISQRNLDLNINKNRNKYETLPCTRLHTSMQFNRNMNSSLPSTSLGISSINESMKNTKLDDLKNFITPIKPQDKQVEVYSKVVPNKTPRLNKTWRNYRINVQKKIGKAKFRNTFTIPKFLKNQEKIKNDNDIHIYQDKKELKELCLPTTILNPIIDEPQKLGVAKSLKEEFEMYRQCYKVYKEDTGVEEQLKNSTVQNFEQTKRKESHSMVKKIIFYLSKCLHLNKT</sequence>
<dbReference type="EMBL" id="LN609529">
    <property type="protein sequence ID" value="CEF69294.1"/>
    <property type="molecule type" value="Genomic_DNA"/>
</dbReference>
<dbReference type="AlphaFoldDB" id="A0A090MZP5"/>
<dbReference type="WormBase" id="SRAE_2000394400">
    <property type="protein sequence ID" value="SRP10636"/>
    <property type="gene ID" value="WBGene00264171"/>
</dbReference>
<reference evidence="3" key="2">
    <citation type="submission" date="2020-12" db="UniProtKB">
        <authorList>
            <consortium name="WormBaseParasite"/>
        </authorList>
    </citation>
    <scope>IDENTIFICATION</scope>
</reference>
<dbReference type="WBParaSite" id="SRAE_2000394400.1">
    <property type="protein sequence ID" value="SRAE_2000394400.1"/>
    <property type="gene ID" value="WBGene00264171"/>
</dbReference>
<dbReference type="RefSeq" id="XP_024508494.1">
    <property type="nucleotide sequence ID" value="XM_024642755.1"/>
</dbReference>
<organism evidence="1">
    <name type="scientific">Strongyloides ratti</name>
    <name type="common">Parasitic roundworm</name>
    <dbReference type="NCBI Taxonomy" id="34506"/>
    <lineage>
        <taxon>Eukaryota</taxon>
        <taxon>Metazoa</taxon>
        <taxon>Ecdysozoa</taxon>
        <taxon>Nematoda</taxon>
        <taxon>Chromadorea</taxon>
        <taxon>Rhabditida</taxon>
        <taxon>Tylenchina</taxon>
        <taxon>Panagrolaimomorpha</taxon>
        <taxon>Strongyloidoidea</taxon>
        <taxon>Strongyloididae</taxon>
        <taxon>Strongyloides</taxon>
    </lineage>
</organism>
<reference evidence="1 2" key="1">
    <citation type="submission" date="2014-09" db="EMBL/GenBank/DDBJ databases">
        <authorList>
            <person name="Martin A.A."/>
        </authorList>
    </citation>
    <scope>NUCLEOTIDE SEQUENCE</scope>
    <source>
        <strain evidence="2">ED321</strain>
        <strain evidence="1">ED321 Heterogonic</strain>
    </source>
</reference>
<gene>
    <name evidence="1 3 4" type="ORF">SRAE_2000394400</name>
</gene>
<dbReference type="GeneID" id="36381664"/>
<dbReference type="Proteomes" id="UP000035682">
    <property type="component" value="Unplaced"/>
</dbReference>
<protein>
    <submittedName>
        <fullName evidence="1 3">Uncharacterized protein</fullName>
    </submittedName>
</protein>
<name>A0A090MZP5_STRRB</name>
<proteinExistence type="predicted"/>
<evidence type="ECO:0000313" key="1">
    <source>
        <dbReference type="EMBL" id="CEF69294.1"/>
    </source>
</evidence>
<evidence type="ECO:0000313" key="4">
    <source>
        <dbReference type="WormBase" id="SRAE_2000394400"/>
    </source>
</evidence>
<dbReference type="CTD" id="36381664"/>
<evidence type="ECO:0000313" key="3">
    <source>
        <dbReference type="WBParaSite" id="SRAE_2000394400.1"/>
    </source>
</evidence>
<keyword evidence="2" id="KW-1185">Reference proteome</keyword>
<accession>A0A090MZP5</accession>
<evidence type="ECO:0000313" key="2">
    <source>
        <dbReference type="Proteomes" id="UP000035682"/>
    </source>
</evidence>